<dbReference type="Proteomes" id="UP000076532">
    <property type="component" value="Unassembled WGS sequence"/>
</dbReference>
<dbReference type="AlphaFoldDB" id="A0A166JY88"/>
<feature type="non-terminal residue" evidence="1">
    <location>
        <position position="260"/>
    </location>
</feature>
<accession>A0A166JY88</accession>
<dbReference type="EMBL" id="KV417548">
    <property type="protein sequence ID" value="KZP21335.1"/>
    <property type="molecule type" value="Genomic_DNA"/>
</dbReference>
<proteinExistence type="predicted"/>
<evidence type="ECO:0008006" key="3">
    <source>
        <dbReference type="Google" id="ProtNLM"/>
    </source>
</evidence>
<protein>
    <recommendedName>
        <fullName evidence="3">F-box domain-containing protein</fullName>
    </recommendedName>
</protein>
<keyword evidence="2" id="KW-1185">Reference proteome</keyword>
<dbReference type="OrthoDB" id="3256367at2759"/>
<gene>
    <name evidence="1" type="ORF">FIBSPDRAFT_860780</name>
</gene>
<organism evidence="1 2">
    <name type="scientific">Athelia psychrophila</name>
    <dbReference type="NCBI Taxonomy" id="1759441"/>
    <lineage>
        <taxon>Eukaryota</taxon>
        <taxon>Fungi</taxon>
        <taxon>Dikarya</taxon>
        <taxon>Basidiomycota</taxon>
        <taxon>Agaricomycotina</taxon>
        <taxon>Agaricomycetes</taxon>
        <taxon>Agaricomycetidae</taxon>
        <taxon>Atheliales</taxon>
        <taxon>Atheliaceae</taxon>
        <taxon>Athelia</taxon>
    </lineage>
</organism>
<evidence type="ECO:0000313" key="1">
    <source>
        <dbReference type="EMBL" id="KZP21335.1"/>
    </source>
</evidence>
<feature type="non-terminal residue" evidence="1">
    <location>
        <position position="1"/>
    </location>
</feature>
<sequence length="260" mass="29046">RTPLEIWTKILGHACIDSSTTDHQLLSLISRFIREASALVKLQSISVHGRRQIIAFHQLLSQTPPHLRRIRYLFLSTAPLPPTSRGPAHFVPRDPPMDSEEAKQFRSACRGVLAAVAECVEILYLDLRATRLKYMPTTPFPQLVELASNGFPIVPDYSHTISGPSNAPRGPCPQLRRWHLMQLPRVLRGQGGVATICTTAPAITHLRFSGLQRESHFASDLKVGLPETIHYVYVKPERPLGRGRKGGTARISYIRLMDGL</sequence>
<name>A0A166JY88_9AGAM</name>
<reference evidence="1 2" key="1">
    <citation type="journal article" date="2016" name="Mol. Biol. Evol.">
        <title>Comparative Genomics of Early-Diverging Mushroom-Forming Fungi Provides Insights into the Origins of Lignocellulose Decay Capabilities.</title>
        <authorList>
            <person name="Nagy L.G."/>
            <person name="Riley R."/>
            <person name="Tritt A."/>
            <person name="Adam C."/>
            <person name="Daum C."/>
            <person name="Floudas D."/>
            <person name="Sun H."/>
            <person name="Yadav J.S."/>
            <person name="Pangilinan J."/>
            <person name="Larsson K.H."/>
            <person name="Matsuura K."/>
            <person name="Barry K."/>
            <person name="Labutti K."/>
            <person name="Kuo R."/>
            <person name="Ohm R.A."/>
            <person name="Bhattacharya S.S."/>
            <person name="Shirouzu T."/>
            <person name="Yoshinaga Y."/>
            <person name="Martin F.M."/>
            <person name="Grigoriev I.V."/>
            <person name="Hibbett D.S."/>
        </authorList>
    </citation>
    <scope>NUCLEOTIDE SEQUENCE [LARGE SCALE GENOMIC DNA]</scope>
    <source>
        <strain evidence="1 2">CBS 109695</strain>
    </source>
</reference>
<evidence type="ECO:0000313" key="2">
    <source>
        <dbReference type="Proteomes" id="UP000076532"/>
    </source>
</evidence>